<dbReference type="GO" id="GO:0005886">
    <property type="term" value="C:plasma membrane"/>
    <property type="evidence" value="ECO:0007669"/>
    <property type="project" value="TreeGrafter"/>
</dbReference>
<feature type="compositionally biased region" description="Basic and acidic residues" evidence="3">
    <location>
        <begin position="376"/>
        <end position="385"/>
    </location>
</feature>
<feature type="compositionally biased region" description="Low complexity" evidence="3">
    <location>
        <begin position="356"/>
        <end position="366"/>
    </location>
</feature>
<feature type="region of interest" description="Disordered" evidence="3">
    <location>
        <begin position="356"/>
        <end position="385"/>
    </location>
</feature>
<dbReference type="EnsemblPlants" id="Bo9g126310.1">
    <property type="protein sequence ID" value="Bo9g126310.1"/>
    <property type="gene ID" value="Bo9g126310"/>
</dbReference>
<keyword evidence="4" id="KW-0732">Signal</keyword>
<evidence type="ECO:0000256" key="1">
    <source>
        <dbReference type="ARBA" id="ARBA00023157"/>
    </source>
</evidence>
<dbReference type="InterPro" id="IPR003245">
    <property type="entry name" value="Phytocyanin_dom"/>
</dbReference>
<sequence length="385" mass="44047">MATRTRIFSFGFVMMMMSFTVLSGHCSAKIYKVGDSEDRLPRTTSTTLGPRLTIRSFTWEILSSSNTIPTSMMWLIRLQHATRCRDSHGTVFTTSSPQIKLNVHWDRSSMFLSFMTPHVRFLHHHHRLARSFLLERPYKVGDSQGWKVYDSDFYNKWSEEKQFRIGDILLFEYAANEEGNDVSEINGDVEFMTCDPTSPVAVYKTGHDLVRLTELGNYYFITPRSVYRTVPHASGKEIWLEPWPDDRSNRSGACLSRPTSHFKTYGQARIHIGRAGRSDIYLEELDELSELSDTTLELAELNELSDTMLELNELSNTEDGAGSAAGRNGPFQPKEKFIKSSLWDCFFPDQPFPQSISSPFSSRIPRGSQQGSLGRAWEKEFNKNL</sequence>
<feature type="chain" id="PRO_5002260551" description="Phytocyanin domain-containing protein" evidence="4">
    <location>
        <begin position="24"/>
        <end position="385"/>
    </location>
</feature>
<dbReference type="Gramene" id="Bo9g126310.1">
    <property type="protein sequence ID" value="Bo9g126310.1"/>
    <property type="gene ID" value="Bo9g126310"/>
</dbReference>
<organism evidence="6 7">
    <name type="scientific">Brassica oleracea var. oleracea</name>
    <dbReference type="NCBI Taxonomy" id="109376"/>
    <lineage>
        <taxon>Eukaryota</taxon>
        <taxon>Viridiplantae</taxon>
        <taxon>Streptophyta</taxon>
        <taxon>Embryophyta</taxon>
        <taxon>Tracheophyta</taxon>
        <taxon>Spermatophyta</taxon>
        <taxon>Magnoliopsida</taxon>
        <taxon>eudicotyledons</taxon>
        <taxon>Gunneridae</taxon>
        <taxon>Pentapetalae</taxon>
        <taxon>rosids</taxon>
        <taxon>malvids</taxon>
        <taxon>Brassicales</taxon>
        <taxon>Brassicaceae</taxon>
        <taxon>Brassiceae</taxon>
        <taxon>Brassica</taxon>
    </lineage>
</organism>
<dbReference type="HOGENOM" id="CLU_718355_0_0_1"/>
<dbReference type="Gene3D" id="2.60.40.420">
    <property type="entry name" value="Cupredoxins - blue copper proteins"/>
    <property type="match status" value="1"/>
</dbReference>
<dbReference type="InterPro" id="IPR008972">
    <property type="entry name" value="Cupredoxin"/>
</dbReference>
<dbReference type="OMA" id="GNYYFIT"/>
<evidence type="ECO:0000259" key="5">
    <source>
        <dbReference type="PROSITE" id="PS51485"/>
    </source>
</evidence>
<dbReference type="SUPFAM" id="SSF49503">
    <property type="entry name" value="Cupredoxins"/>
    <property type="match status" value="1"/>
</dbReference>
<dbReference type="Proteomes" id="UP000032141">
    <property type="component" value="Chromosome C9"/>
</dbReference>
<protein>
    <recommendedName>
        <fullName evidence="5">Phytocyanin domain-containing protein</fullName>
    </recommendedName>
</protein>
<dbReference type="GO" id="GO:0009055">
    <property type="term" value="F:electron transfer activity"/>
    <property type="evidence" value="ECO:0007669"/>
    <property type="project" value="InterPro"/>
</dbReference>
<dbReference type="InterPro" id="IPR039391">
    <property type="entry name" value="Phytocyanin-like"/>
</dbReference>
<dbReference type="Pfam" id="PF02298">
    <property type="entry name" value="Cu_bind_like"/>
    <property type="match status" value="1"/>
</dbReference>
<keyword evidence="7" id="KW-1185">Reference proteome</keyword>
<dbReference type="FunFam" id="2.60.40.420:FF:000034">
    <property type="entry name" value="Cupredoxin superfamily protein"/>
    <property type="match status" value="1"/>
</dbReference>
<evidence type="ECO:0000256" key="4">
    <source>
        <dbReference type="SAM" id="SignalP"/>
    </source>
</evidence>
<accession>A0A0D3EBV5</accession>
<dbReference type="AlphaFoldDB" id="A0A0D3EBV5"/>
<feature type="domain" description="Phytocyanin" evidence="5">
    <location>
        <begin position="136"/>
        <end position="244"/>
    </location>
</feature>
<keyword evidence="1" id="KW-1015">Disulfide bond</keyword>
<dbReference type="PROSITE" id="PS51485">
    <property type="entry name" value="PHYTOCYANIN"/>
    <property type="match status" value="1"/>
</dbReference>
<evidence type="ECO:0000256" key="2">
    <source>
        <dbReference type="ARBA" id="ARBA00023180"/>
    </source>
</evidence>
<keyword evidence="2" id="KW-0325">Glycoprotein</keyword>
<feature type="signal peptide" evidence="4">
    <location>
        <begin position="1"/>
        <end position="23"/>
    </location>
</feature>
<dbReference type="PANTHER" id="PTHR33021:SF321">
    <property type="entry name" value="GENOME ASSEMBLY, CHROMOSOME: A10"/>
    <property type="match status" value="1"/>
</dbReference>
<reference evidence="6 7" key="1">
    <citation type="journal article" date="2014" name="Genome Biol.">
        <title>Transcriptome and methylome profiling reveals relics of genome dominance in the mesopolyploid Brassica oleracea.</title>
        <authorList>
            <person name="Parkin I.A."/>
            <person name="Koh C."/>
            <person name="Tang H."/>
            <person name="Robinson S.J."/>
            <person name="Kagale S."/>
            <person name="Clarke W.E."/>
            <person name="Town C.D."/>
            <person name="Nixon J."/>
            <person name="Krishnakumar V."/>
            <person name="Bidwell S.L."/>
            <person name="Denoeud F."/>
            <person name="Belcram H."/>
            <person name="Links M.G."/>
            <person name="Just J."/>
            <person name="Clarke C."/>
            <person name="Bender T."/>
            <person name="Huebert T."/>
            <person name="Mason A.S."/>
            <person name="Pires J.C."/>
            <person name="Barker G."/>
            <person name="Moore J."/>
            <person name="Walley P.G."/>
            <person name="Manoli S."/>
            <person name="Batley J."/>
            <person name="Edwards D."/>
            <person name="Nelson M.N."/>
            <person name="Wang X."/>
            <person name="Paterson A.H."/>
            <person name="King G."/>
            <person name="Bancroft I."/>
            <person name="Chalhoub B."/>
            <person name="Sharpe A.G."/>
        </authorList>
    </citation>
    <scope>NUCLEOTIDE SEQUENCE</scope>
    <source>
        <strain evidence="6 7">cv. TO1000</strain>
    </source>
</reference>
<proteinExistence type="predicted"/>
<name>A0A0D3EBV5_BRAOL</name>
<evidence type="ECO:0000256" key="3">
    <source>
        <dbReference type="SAM" id="MobiDB-lite"/>
    </source>
</evidence>
<reference evidence="6" key="2">
    <citation type="submission" date="2015-03" db="UniProtKB">
        <authorList>
            <consortium name="EnsemblPlants"/>
        </authorList>
    </citation>
    <scope>IDENTIFICATION</scope>
</reference>
<evidence type="ECO:0000313" key="6">
    <source>
        <dbReference type="EnsemblPlants" id="Bo9g126310.1"/>
    </source>
</evidence>
<evidence type="ECO:0000313" key="7">
    <source>
        <dbReference type="Proteomes" id="UP000032141"/>
    </source>
</evidence>
<dbReference type="PANTHER" id="PTHR33021">
    <property type="entry name" value="BLUE COPPER PROTEIN"/>
    <property type="match status" value="1"/>
</dbReference>